<reference evidence="1 2" key="1">
    <citation type="journal article" date="2014" name="PLoS ONE">
        <title>Carrot yellow leaf virus Is Associated with Carrot Internal Necrosis.</title>
        <authorList>
            <person name="Adams I.P."/>
            <person name="Skelton A."/>
            <person name="Macarthur R."/>
            <person name="Hodges T."/>
            <person name="Hinds H."/>
            <person name="Flint L."/>
            <person name="Nath P.D."/>
            <person name="Boonham N."/>
            <person name="Fox A."/>
        </authorList>
    </citation>
    <scope>NUCLEOTIDE SEQUENCE [LARGE SCALE GENOMIC DNA]</scope>
    <source>
        <strain evidence="1">CUCV_S8</strain>
    </source>
</reference>
<dbReference type="KEGG" id="vg:80536860"/>
<sequence length="541" mass="61616">MPKAIFAGHSWGCLFRKFYGEPVWKDYLSRTAASSADFKPTTFVFSSGCSLSEADMGRAGRNSPEYEFFLLLKSETIFNWCKMCEVRTTTAFSDFDSNLSNVSSDVLISVDSKTVGCRYSLKDLEEKLRSTHPVEVLDKSFLEHCWVLSNSCGEVIDPLDVGRFKSLTFGKNAVSGEKNDNLVIGSSVGDYLSHAYTILERSKLPSSAGETRMKDDWLACCVSYLSGTDLDYHSKEKNPLLTALVYELVETHHFYLSSYARNVKNFSLFLEKIMPTIASLWEFSWIRKPVDHRLLFDFSLSDLNHASTPLLSLHDMTVVLTSKLVTLERLVHDSNVLAIRDVVNAILSEDNPSVDEGLLWIAFHCYYAQYRTAATRVQPRPDIYHLPLLTDRRPIVMRGVERFFATLQSNYPGMNVRRQFCGRMGSEAITLFKRLNLRFPEIARVSVPMELAYLNLDYYKWINTSNLSTDEITILSKLQLGVDSYCVSQLASNNRGNAQRPQKYKLKGGNLAANKSSLPRERVEHVERTYDYISKRFARKN</sequence>
<dbReference type="EMBL" id="KF533697">
    <property type="protein sequence ID" value="AHA85413.1"/>
    <property type="molecule type" value="Genomic_RNA"/>
</dbReference>
<organism evidence="1 2">
    <name type="scientific">Carrot closterovirus 1</name>
    <dbReference type="NCBI Taxonomy" id="2843916"/>
    <lineage>
        <taxon>Viruses</taxon>
        <taxon>Riboviria</taxon>
        <taxon>Orthornavirae</taxon>
        <taxon>Kitrinoviricota</taxon>
        <taxon>Alsuviricetes</taxon>
        <taxon>Martellivirales</taxon>
        <taxon>Closteroviridae</taxon>
        <taxon>Closterovirus</taxon>
        <taxon>Closterovirus carotae</taxon>
    </lineage>
</organism>
<dbReference type="InterPro" id="IPR004909">
    <property type="entry name" value="Vir_Hsp90"/>
</dbReference>
<proteinExistence type="predicted"/>
<dbReference type="Proteomes" id="UP000694004">
    <property type="component" value="Segment"/>
</dbReference>
<keyword evidence="2" id="KW-1185">Reference proteome</keyword>
<evidence type="ECO:0000313" key="1">
    <source>
        <dbReference type="EMBL" id="AHA85413.1"/>
    </source>
</evidence>
<dbReference type="Pfam" id="PF03225">
    <property type="entry name" value="Viral_Hsp90"/>
    <property type="match status" value="1"/>
</dbReference>
<evidence type="ECO:0000313" key="2">
    <source>
        <dbReference type="Proteomes" id="UP000694004"/>
    </source>
</evidence>
<name>A0A0A0P3J7_9CLOS</name>
<protein>
    <submittedName>
        <fullName evidence="1">ORF5</fullName>
    </submittedName>
</protein>
<accession>A0A0A0P3J7</accession>